<keyword evidence="3" id="KW-0808">Transferase</keyword>
<dbReference type="SUPFAM" id="SSF53383">
    <property type="entry name" value="PLP-dependent transferases"/>
    <property type="match status" value="1"/>
</dbReference>
<dbReference type="Pfam" id="PF01053">
    <property type="entry name" value="Cys_Met_Meta_PP"/>
    <property type="match status" value="1"/>
</dbReference>
<keyword evidence="4 5" id="KW-0663">Pyridoxal phosphate</keyword>
<dbReference type="Gene3D" id="3.90.1150.10">
    <property type="entry name" value="Aspartate Aminotransferase, domain 1"/>
    <property type="match status" value="1"/>
</dbReference>
<keyword evidence="8" id="KW-1185">Reference proteome</keyword>
<dbReference type="InterPro" id="IPR000277">
    <property type="entry name" value="Cys/Met-Metab_PyrdxlP-dep_enz"/>
</dbReference>
<proteinExistence type="inferred from homology"/>
<evidence type="ECO:0000256" key="1">
    <source>
        <dbReference type="ARBA" id="ARBA00001933"/>
    </source>
</evidence>
<evidence type="ECO:0000256" key="2">
    <source>
        <dbReference type="ARBA" id="ARBA00009077"/>
    </source>
</evidence>
<dbReference type="InterPro" id="IPR054542">
    <property type="entry name" value="Cys_met_metab_PP"/>
</dbReference>
<organism evidence="7 8">
    <name type="scientific">Penicillium capsulatum</name>
    <dbReference type="NCBI Taxonomy" id="69766"/>
    <lineage>
        <taxon>Eukaryota</taxon>
        <taxon>Fungi</taxon>
        <taxon>Dikarya</taxon>
        <taxon>Ascomycota</taxon>
        <taxon>Pezizomycotina</taxon>
        <taxon>Eurotiomycetes</taxon>
        <taxon>Eurotiomycetidae</taxon>
        <taxon>Eurotiales</taxon>
        <taxon>Aspergillaceae</taxon>
        <taxon>Penicillium</taxon>
    </lineage>
</organism>
<evidence type="ECO:0000313" key="8">
    <source>
        <dbReference type="Proteomes" id="UP001146351"/>
    </source>
</evidence>
<dbReference type="GO" id="GO:0030170">
    <property type="term" value="F:pyridoxal phosphate binding"/>
    <property type="evidence" value="ECO:0007669"/>
    <property type="project" value="InterPro"/>
</dbReference>
<dbReference type="InterPro" id="IPR015424">
    <property type="entry name" value="PyrdxlP-dep_Trfase"/>
</dbReference>
<dbReference type="PANTHER" id="PTHR43797">
    <property type="entry name" value="HOMOCYSTEINE/CYSTEINE SYNTHASE"/>
    <property type="match status" value="1"/>
</dbReference>
<dbReference type="GO" id="GO:0003961">
    <property type="term" value="F:O-acetylhomoserine aminocarboxypropyltransferase activity"/>
    <property type="evidence" value="ECO:0007669"/>
    <property type="project" value="TreeGrafter"/>
</dbReference>
<dbReference type="PANTHER" id="PTHR43797:SF2">
    <property type="entry name" value="HOMOCYSTEINE_CYSTEINE SYNTHASE"/>
    <property type="match status" value="1"/>
</dbReference>
<evidence type="ECO:0000256" key="5">
    <source>
        <dbReference type="PIRSR" id="PIRSR001434-2"/>
    </source>
</evidence>
<feature type="modified residue" description="N6-(pyridoxal phosphate)lysine" evidence="5">
    <location>
        <position position="159"/>
    </location>
</feature>
<comment type="similarity">
    <text evidence="2 6">Belongs to the trans-sulfuration enzymes family.</text>
</comment>
<dbReference type="OrthoDB" id="3512640at2759"/>
<comment type="cofactor">
    <cofactor evidence="1 6">
        <name>pyridoxal 5'-phosphate</name>
        <dbReference type="ChEBI" id="CHEBI:597326"/>
    </cofactor>
</comment>
<evidence type="ECO:0000256" key="3">
    <source>
        <dbReference type="ARBA" id="ARBA00022679"/>
    </source>
</evidence>
<reference evidence="7" key="1">
    <citation type="submission" date="2022-11" db="EMBL/GenBank/DDBJ databases">
        <authorList>
            <person name="Petersen C."/>
        </authorList>
    </citation>
    <scope>NUCLEOTIDE SEQUENCE</scope>
    <source>
        <strain evidence="7">IBT 21917</strain>
    </source>
</reference>
<accession>A0A9W9LH29</accession>
<dbReference type="PROSITE" id="PS00868">
    <property type="entry name" value="CYS_MET_METAB_PP"/>
    <property type="match status" value="1"/>
</dbReference>
<dbReference type="PIRSF" id="PIRSF001434">
    <property type="entry name" value="CGS"/>
    <property type="match status" value="1"/>
</dbReference>
<dbReference type="AlphaFoldDB" id="A0A9W9LH29"/>
<gene>
    <name evidence="7" type="ORF">N7492_008591</name>
</gene>
<feature type="non-terminal residue" evidence="7">
    <location>
        <position position="1"/>
    </location>
</feature>
<dbReference type="GO" id="GO:0004124">
    <property type="term" value="F:cysteine synthase activity"/>
    <property type="evidence" value="ECO:0007669"/>
    <property type="project" value="TreeGrafter"/>
</dbReference>
<evidence type="ECO:0000313" key="7">
    <source>
        <dbReference type="EMBL" id="KAJ5155788.1"/>
    </source>
</evidence>
<dbReference type="GO" id="GO:0006535">
    <property type="term" value="P:cysteine biosynthetic process from serine"/>
    <property type="evidence" value="ECO:0007669"/>
    <property type="project" value="TreeGrafter"/>
</dbReference>
<evidence type="ECO:0000256" key="4">
    <source>
        <dbReference type="ARBA" id="ARBA00022898"/>
    </source>
</evidence>
<comment type="caution">
    <text evidence="7">The sequence shown here is derived from an EMBL/GenBank/DDBJ whole genome shotgun (WGS) entry which is preliminary data.</text>
</comment>
<dbReference type="GO" id="GO:0019346">
    <property type="term" value="P:transsulfuration"/>
    <property type="evidence" value="ECO:0007669"/>
    <property type="project" value="InterPro"/>
</dbReference>
<dbReference type="Proteomes" id="UP001146351">
    <property type="component" value="Unassembled WGS sequence"/>
</dbReference>
<evidence type="ECO:0000256" key="6">
    <source>
        <dbReference type="RuleBase" id="RU362118"/>
    </source>
</evidence>
<dbReference type="Gene3D" id="3.40.640.10">
    <property type="entry name" value="Type I PLP-dependent aspartate aminotransferase-like (Major domain)"/>
    <property type="match status" value="1"/>
</dbReference>
<dbReference type="EMBL" id="JAPQKO010000006">
    <property type="protein sequence ID" value="KAJ5155788.1"/>
    <property type="molecule type" value="Genomic_DNA"/>
</dbReference>
<dbReference type="InterPro" id="IPR015422">
    <property type="entry name" value="PyrdxlP-dep_Trfase_small"/>
</dbReference>
<name>A0A9W9LH29_9EURO</name>
<protein>
    <submittedName>
        <fullName evidence="7">O-acetylhomoserine (Thiol)-lyase</fullName>
    </submittedName>
</protein>
<reference evidence="7" key="2">
    <citation type="journal article" date="2023" name="IMA Fungus">
        <title>Comparative genomic study of the Penicillium genus elucidates a diverse pangenome and 15 lateral gene transfer events.</title>
        <authorList>
            <person name="Petersen C."/>
            <person name="Sorensen T."/>
            <person name="Nielsen M.R."/>
            <person name="Sondergaard T.E."/>
            <person name="Sorensen J.L."/>
            <person name="Fitzpatrick D.A."/>
            <person name="Frisvad J.C."/>
            <person name="Nielsen K.L."/>
        </authorList>
    </citation>
    <scope>NUCLEOTIDE SEQUENCE</scope>
    <source>
        <strain evidence="7">IBT 21917</strain>
    </source>
</reference>
<dbReference type="GO" id="GO:0005737">
    <property type="term" value="C:cytoplasm"/>
    <property type="evidence" value="ECO:0007669"/>
    <property type="project" value="TreeGrafter"/>
</dbReference>
<dbReference type="InterPro" id="IPR015421">
    <property type="entry name" value="PyrdxlP-dep_Trfase_major"/>
</dbReference>
<dbReference type="InterPro" id="IPR006235">
    <property type="entry name" value="OAc-hSer/O-AcSer_sulfhydrylase"/>
</dbReference>
<sequence length="381" mass="41145">MADQTSQHFETLQLHAGHTPDLACFTIPTVDAFEKRIATLEGGIGAAATFSGQTAQFLTIATLAKNLMNVLLPGFGVTAKLVRGVKPEDYAAAIDDKTKAIYIESMSNPDYVVPDFEGIAKIAHEHGVPLVVDNTFGAGGYYIRPIEHGADIVVYSATKWIGGHGTTIGGVVVDSGKFEWTKDSARFPEMVEPSPSYHGLRDWEAFGPAMFIFRIHVEMLRDIGACMSPFAARQLLLGIETLGLQAERHAQSTAKLTEYFEPSPHVSWVLWPGWVTHATHAEAKKYLPRGFGGMLSIGVKGDAAAGSKVVDGLRFVSNLANVGDAKSLAIHPWTTTHEQLSGDERKASGLSEDMIRVSVELSTLMTLLPISSRHSSSSMGH</sequence>
<dbReference type="GO" id="GO:0071269">
    <property type="term" value="P:L-homocysteine biosynthetic process"/>
    <property type="evidence" value="ECO:0007669"/>
    <property type="project" value="TreeGrafter"/>
</dbReference>